<dbReference type="RefSeq" id="WP_210001932.1">
    <property type="nucleotide sequence ID" value="NZ_BAAAJY010000001.1"/>
</dbReference>
<evidence type="ECO:0008006" key="4">
    <source>
        <dbReference type="Google" id="ProtNLM"/>
    </source>
</evidence>
<gene>
    <name evidence="2" type="ORF">JOF47_003946</name>
</gene>
<keyword evidence="1" id="KW-1133">Transmembrane helix</keyword>
<keyword evidence="3" id="KW-1185">Reference proteome</keyword>
<accession>A0ABS4XJB5</accession>
<evidence type="ECO:0000256" key="1">
    <source>
        <dbReference type="SAM" id="Phobius"/>
    </source>
</evidence>
<evidence type="ECO:0000313" key="2">
    <source>
        <dbReference type="EMBL" id="MBP2388373.1"/>
    </source>
</evidence>
<name>A0ABS4XJB5_9MICC</name>
<evidence type="ECO:0000313" key="3">
    <source>
        <dbReference type="Proteomes" id="UP001296993"/>
    </source>
</evidence>
<dbReference type="EMBL" id="JAGIOF010000003">
    <property type="protein sequence ID" value="MBP2388373.1"/>
    <property type="molecule type" value="Genomic_DNA"/>
</dbReference>
<keyword evidence="1" id="KW-0812">Transmembrane</keyword>
<protein>
    <recommendedName>
        <fullName evidence="4">PQQ-binding-like beta-propeller repeat protein</fullName>
    </recommendedName>
</protein>
<comment type="caution">
    <text evidence="2">The sequence shown here is derived from an EMBL/GenBank/DDBJ whole genome shotgun (WGS) entry which is preliminary data.</text>
</comment>
<dbReference type="InterPro" id="IPR011047">
    <property type="entry name" value="Quinoprotein_ADH-like_sf"/>
</dbReference>
<dbReference type="SUPFAM" id="SSF50998">
    <property type="entry name" value="Quinoprotein alcohol dehydrogenase-like"/>
    <property type="match status" value="1"/>
</dbReference>
<sequence length="486" mass="51459">MTTDPEKVPAFPVYTLQISADHEAVTLDGAAVPLADDDDFVAAGIAAIVAKLHRHHLGVVRVRAIDASTDNSWDMIVSATGEVVDLSEQHEAEQARKERKTRRTKRLMFAGLGTLAVLTLGGVTAAVVVANQPAAQAPAYVSQGVGATLPAAPPPQHSPTAAWSHPVAAGSTVNMIGPERLLTADPDGSVTARNPETGQPLWRGAGSPENLHGIHATSWAGQSVYAAVVGQELRLWPTAMPHDTYSVSPTAIAMEPGQSARTDVALPYIDLGDWYIRLPDAAGKLHNVMIPPGSTVLNTTADGSITTLSANTIYTLDNHGTITAEKSFAAPAGTTRYPSRVWTLDETHLLLAWDEGTDLVGVLDTTTGQLLVSANPRAIPSVSDDLFVDRNARTAAIGSIGVSYGSVAALTDLKSASITSIHGTTVYANTNNGPVTLDLTYPDAEMQKWDNYRTEDPAPELVTNDAIYLVATQLENTVVYRSNRTQ</sequence>
<keyword evidence="1" id="KW-0472">Membrane</keyword>
<reference evidence="2 3" key="1">
    <citation type="submission" date="2021-03" db="EMBL/GenBank/DDBJ databases">
        <title>Sequencing the genomes of 1000 actinobacteria strains.</title>
        <authorList>
            <person name="Klenk H.-P."/>
        </authorList>
    </citation>
    <scope>NUCLEOTIDE SEQUENCE [LARGE SCALE GENOMIC DNA]</scope>
    <source>
        <strain evidence="2 3">DSM 15797</strain>
    </source>
</reference>
<proteinExistence type="predicted"/>
<feature type="transmembrane region" description="Helical" evidence="1">
    <location>
        <begin position="107"/>
        <end position="130"/>
    </location>
</feature>
<dbReference type="Proteomes" id="UP001296993">
    <property type="component" value="Unassembled WGS sequence"/>
</dbReference>
<organism evidence="2 3">
    <name type="scientific">Paeniglutamicibacter kerguelensis</name>
    <dbReference type="NCBI Taxonomy" id="254788"/>
    <lineage>
        <taxon>Bacteria</taxon>
        <taxon>Bacillati</taxon>
        <taxon>Actinomycetota</taxon>
        <taxon>Actinomycetes</taxon>
        <taxon>Micrococcales</taxon>
        <taxon>Micrococcaceae</taxon>
        <taxon>Paeniglutamicibacter</taxon>
    </lineage>
</organism>